<gene>
    <name evidence="1" type="ORF">E0H26_18585</name>
</gene>
<accession>A0A4R0GEX6</accession>
<name>A0A4R0GEX6_9ACTN</name>
<protein>
    <submittedName>
        <fullName evidence="1">Uncharacterized protein</fullName>
    </submittedName>
</protein>
<dbReference type="RefSeq" id="WP_131305236.1">
    <property type="nucleotide sequence ID" value="NZ_SJJR01000012.1"/>
</dbReference>
<dbReference type="OrthoDB" id="3390131at2"/>
<organism evidence="1 2">
    <name type="scientific">Micromonospora zingiberis</name>
    <dbReference type="NCBI Taxonomy" id="2053011"/>
    <lineage>
        <taxon>Bacteria</taxon>
        <taxon>Bacillati</taxon>
        <taxon>Actinomycetota</taxon>
        <taxon>Actinomycetes</taxon>
        <taxon>Micromonosporales</taxon>
        <taxon>Micromonosporaceae</taxon>
        <taxon>Micromonospora</taxon>
    </lineage>
</organism>
<sequence length="187" mass="19869">MLLVAGLIGFLTGQGLERADKYASIIATFVGLASLIVGGLSRLHLRPASAGKSPWGTEDADVINEACAPSALPAWPDHLDGYRLLREESGSVRVFAGQGLATVVDFPATMNGCAHQRFCIRWRTLGGQSVAASLVSMPDLITIEPAAYGHSGWMASHGCGQPAWELVQEDNSLVDVQIAWQVWVPSA</sequence>
<dbReference type="Proteomes" id="UP000292274">
    <property type="component" value="Unassembled WGS sequence"/>
</dbReference>
<reference evidence="1 2" key="1">
    <citation type="submission" date="2019-02" db="EMBL/GenBank/DDBJ databases">
        <title>Jishengella sp. nov., isolated from a root of Zingiber montanum.</title>
        <authorList>
            <person name="Kuncharoen N."/>
            <person name="Kudo T."/>
            <person name="Masahiro Y."/>
            <person name="Ohkuma M."/>
            <person name="Tanasupawat S."/>
        </authorList>
    </citation>
    <scope>NUCLEOTIDE SEQUENCE [LARGE SCALE GENOMIC DNA]</scope>
    <source>
        <strain evidence="1 2">PLAI 1-1</strain>
    </source>
</reference>
<proteinExistence type="predicted"/>
<keyword evidence="2" id="KW-1185">Reference proteome</keyword>
<evidence type="ECO:0000313" key="1">
    <source>
        <dbReference type="EMBL" id="TCB95810.1"/>
    </source>
</evidence>
<evidence type="ECO:0000313" key="2">
    <source>
        <dbReference type="Proteomes" id="UP000292274"/>
    </source>
</evidence>
<dbReference type="EMBL" id="SJJR01000012">
    <property type="protein sequence ID" value="TCB95810.1"/>
    <property type="molecule type" value="Genomic_DNA"/>
</dbReference>
<comment type="caution">
    <text evidence="1">The sequence shown here is derived from an EMBL/GenBank/DDBJ whole genome shotgun (WGS) entry which is preliminary data.</text>
</comment>
<dbReference type="AlphaFoldDB" id="A0A4R0GEX6"/>